<evidence type="ECO:0000259" key="1">
    <source>
        <dbReference type="Pfam" id="PF01636"/>
    </source>
</evidence>
<name>A0A7W5AKK1_9ACTN</name>
<reference evidence="2 3" key="1">
    <citation type="submission" date="2020-08" db="EMBL/GenBank/DDBJ databases">
        <title>Genomic Encyclopedia of Type Strains, Phase III (KMG-III): the genomes of soil and plant-associated and newly described type strains.</title>
        <authorList>
            <person name="Whitman W."/>
        </authorList>
    </citation>
    <scope>NUCLEOTIDE SEQUENCE [LARGE SCALE GENOMIC DNA]</scope>
    <source>
        <strain evidence="2 3">CECT 3287</strain>
    </source>
</reference>
<gene>
    <name evidence="2" type="ORF">FHR83_005490</name>
</gene>
<dbReference type="EMBL" id="JACHXF010000012">
    <property type="protein sequence ID" value="MBB3097806.1"/>
    <property type="molecule type" value="Genomic_DNA"/>
</dbReference>
<dbReference type="AlphaFoldDB" id="A0A7W5AKK1"/>
<organism evidence="2 3">
    <name type="scientific">Actinoplanes campanulatus</name>
    <dbReference type="NCBI Taxonomy" id="113559"/>
    <lineage>
        <taxon>Bacteria</taxon>
        <taxon>Bacillati</taxon>
        <taxon>Actinomycetota</taxon>
        <taxon>Actinomycetes</taxon>
        <taxon>Micromonosporales</taxon>
        <taxon>Micromonosporaceae</taxon>
        <taxon>Actinoplanes</taxon>
    </lineage>
</organism>
<sequence length="271" mass="29932">MSDPMQHGRFARPQRHGDIIERAISPAAANVHALLAHLERQGFTLAPQLHATTADGTREILGYLPGDSGYPPLALAWRSEETLISVAGAVRDLHDATQGFVAPEPERWHRMELAVPAVIDCIGHGDLAPWNILLDGTRVTGIIDWDTAGPSNRVWDLAYLAHHLVPFHPTEDLAGFGWDTEPDRAGRLRLLTGAYGHDVRAEQIVDFAALRLLAMAAHLDDRIHAADPAYTVHADEDHPAGYRRAAAYILAHRAELLGQPPTRTRQRRPHR</sequence>
<dbReference type="Gene3D" id="3.90.1200.10">
    <property type="match status" value="1"/>
</dbReference>
<evidence type="ECO:0000313" key="3">
    <source>
        <dbReference type="Proteomes" id="UP000590749"/>
    </source>
</evidence>
<protein>
    <recommendedName>
        <fullName evidence="1">Aminoglycoside phosphotransferase domain-containing protein</fullName>
    </recommendedName>
</protein>
<accession>A0A7W5AKK1</accession>
<dbReference type="Proteomes" id="UP000590749">
    <property type="component" value="Unassembled WGS sequence"/>
</dbReference>
<dbReference type="SUPFAM" id="SSF56112">
    <property type="entry name" value="Protein kinase-like (PK-like)"/>
    <property type="match status" value="1"/>
</dbReference>
<dbReference type="RefSeq" id="WP_183223256.1">
    <property type="nucleotide sequence ID" value="NZ_BMPW01000019.1"/>
</dbReference>
<feature type="domain" description="Aminoglycoside phosphotransferase" evidence="1">
    <location>
        <begin position="120"/>
        <end position="169"/>
    </location>
</feature>
<dbReference type="InterPro" id="IPR011009">
    <property type="entry name" value="Kinase-like_dom_sf"/>
</dbReference>
<proteinExistence type="predicted"/>
<dbReference type="Pfam" id="PF01636">
    <property type="entry name" value="APH"/>
    <property type="match status" value="1"/>
</dbReference>
<evidence type="ECO:0000313" key="2">
    <source>
        <dbReference type="EMBL" id="MBB3097806.1"/>
    </source>
</evidence>
<dbReference type="InterPro" id="IPR002575">
    <property type="entry name" value="Aminoglycoside_PTrfase"/>
</dbReference>
<comment type="caution">
    <text evidence="2">The sequence shown here is derived from an EMBL/GenBank/DDBJ whole genome shotgun (WGS) entry which is preliminary data.</text>
</comment>
<keyword evidence="3" id="KW-1185">Reference proteome</keyword>